<dbReference type="Proteomes" id="UP000823823">
    <property type="component" value="Unassembled WGS sequence"/>
</dbReference>
<feature type="transmembrane region" description="Helical" evidence="1">
    <location>
        <begin position="61"/>
        <end position="88"/>
    </location>
</feature>
<dbReference type="EMBL" id="DWZH01000097">
    <property type="protein sequence ID" value="HJB11313.1"/>
    <property type="molecule type" value="Genomic_DNA"/>
</dbReference>
<reference evidence="2" key="2">
    <citation type="submission" date="2021-04" db="EMBL/GenBank/DDBJ databases">
        <authorList>
            <person name="Gilroy R."/>
        </authorList>
    </citation>
    <scope>NUCLEOTIDE SEQUENCE</scope>
    <source>
        <strain evidence="2">ChiHjej13B12-24818</strain>
    </source>
</reference>
<proteinExistence type="predicted"/>
<evidence type="ECO:0000256" key="1">
    <source>
        <dbReference type="SAM" id="Phobius"/>
    </source>
</evidence>
<sequence length="241" mass="25262">MSTASQSWSEPQRRALFSADSWPARAVLVIFQIMLTSISSLLATAPLIVFELLVGWQPTHLAIALFSLSLACVVPALGGLLAGSAEILDHGSDAQGLRAFWRGARDAAAGLWAAVLFVPAMGVLISYDAALLPDDTAMTVIMVATALGTAMLVTALCIEHAMRPGREGLAQLASALRALGQRPHVVLTGLILVASPALFWMLPVIGPTSVLFTPALAGIAAHVCSRAFDPSGPHAPKELRR</sequence>
<reference evidence="2" key="1">
    <citation type="journal article" date="2021" name="PeerJ">
        <title>Extensive microbial diversity within the chicken gut microbiome revealed by metagenomics and culture.</title>
        <authorList>
            <person name="Gilroy R."/>
            <person name="Ravi A."/>
            <person name="Getino M."/>
            <person name="Pursley I."/>
            <person name="Horton D.L."/>
            <person name="Alikhan N.F."/>
            <person name="Baker D."/>
            <person name="Gharbi K."/>
            <person name="Hall N."/>
            <person name="Watson M."/>
            <person name="Adriaenssens E.M."/>
            <person name="Foster-Nyarko E."/>
            <person name="Jarju S."/>
            <person name="Secka A."/>
            <person name="Antonio M."/>
            <person name="Oren A."/>
            <person name="Chaudhuri R.R."/>
            <person name="La Ragione R."/>
            <person name="Hildebrand F."/>
            <person name="Pallen M.J."/>
        </authorList>
    </citation>
    <scope>NUCLEOTIDE SEQUENCE</scope>
    <source>
        <strain evidence="2">ChiHjej13B12-24818</strain>
    </source>
</reference>
<feature type="transmembrane region" description="Helical" evidence="1">
    <location>
        <begin position="109"/>
        <end position="130"/>
    </location>
</feature>
<keyword evidence="1" id="KW-1133">Transmembrane helix</keyword>
<name>A0A9D2LF26_9MICO</name>
<protein>
    <submittedName>
        <fullName evidence="2">Uncharacterized protein</fullName>
    </submittedName>
</protein>
<feature type="transmembrane region" description="Helical" evidence="1">
    <location>
        <begin position="185"/>
        <end position="206"/>
    </location>
</feature>
<comment type="caution">
    <text evidence="2">The sequence shown here is derived from an EMBL/GenBank/DDBJ whole genome shotgun (WGS) entry which is preliminary data.</text>
</comment>
<accession>A0A9D2LF26</accession>
<feature type="transmembrane region" description="Helical" evidence="1">
    <location>
        <begin position="26"/>
        <end position="49"/>
    </location>
</feature>
<dbReference type="AlphaFoldDB" id="A0A9D2LF26"/>
<evidence type="ECO:0000313" key="2">
    <source>
        <dbReference type="EMBL" id="HJB11313.1"/>
    </source>
</evidence>
<gene>
    <name evidence="2" type="ORF">H9786_12435</name>
</gene>
<organism evidence="2 3">
    <name type="scientific">Candidatus Brachybacterium merdavium</name>
    <dbReference type="NCBI Taxonomy" id="2838513"/>
    <lineage>
        <taxon>Bacteria</taxon>
        <taxon>Bacillati</taxon>
        <taxon>Actinomycetota</taxon>
        <taxon>Actinomycetes</taxon>
        <taxon>Micrococcales</taxon>
        <taxon>Dermabacteraceae</taxon>
        <taxon>Brachybacterium</taxon>
    </lineage>
</organism>
<keyword evidence="1" id="KW-0472">Membrane</keyword>
<keyword evidence="1" id="KW-0812">Transmembrane</keyword>
<evidence type="ECO:0000313" key="3">
    <source>
        <dbReference type="Proteomes" id="UP000823823"/>
    </source>
</evidence>
<feature type="transmembrane region" description="Helical" evidence="1">
    <location>
        <begin position="136"/>
        <end position="158"/>
    </location>
</feature>